<evidence type="ECO:0000256" key="1">
    <source>
        <dbReference type="SAM" id="MobiDB-lite"/>
    </source>
</evidence>
<dbReference type="InterPro" id="IPR051828">
    <property type="entry name" value="HAD-like_hydrolase_domain"/>
</dbReference>
<evidence type="ECO:0008006" key="4">
    <source>
        <dbReference type="Google" id="ProtNLM"/>
    </source>
</evidence>
<dbReference type="PANTHER" id="PTHR46191">
    <property type="match status" value="1"/>
</dbReference>
<dbReference type="Proteomes" id="UP001149074">
    <property type="component" value="Unassembled WGS sequence"/>
</dbReference>
<comment type="caution">
    <text evidence="2">The sequence shown here is derived from an EMBL/GenBank/DDBJ whole genome shotgun (WGS) entry which is preliminary data.</text>
</comment>
<name>A0A9W9G303_9EURO</name>
<dbReference type="Gene3D" id="1.10.150.720">
    <property type="entry name" value="Haloacid dehalogenase-like hydrolase"/>
    <property type="match status" value="1"/>
</dbReference>
<accession>A0A9W9G303</accession>
<gene>
    <name evidence="2" type="ORF">N7532_001689</name>
</gene>
<evidence type="ECO:0000313" key="2">
    <source>
        <dbReference type="EMBL" id="KAJ5111154.1"/>
    </source>
</evidence>
<reference evidence="2" key="2">
    <citation type="journal article" date="2023" name="IMA Fungus">
        <title>Comparative genomic study of the Penicillium genus elucidates a diverse pangenome and 15 lateral gene transfer events.</title>
        <authorList>
            <person name="Petersen C."/>
            <person name="Sorensen T."/>
            <person name="Nielsen M.R."/>
            <person name="Sondergaard T.E."/>
            <person name="Sorensen J.L."/>
            <person name="Fitzpatrick D.A."/>
            <person name="Frisvad J.C."/>
            <person name="Nielsen K.L."/>
        </authorList>
    </citation>
    <scope>NUCLEOTIDE SEQUENCE</scope>
    <source>
        <strain evidence="2">IBT 30761</strain>
    </source>
</reference>
<dbReference type="InterPro" id="IPR044924">
    <property type="entry name" value="HAD-SF_hydro_IA_REG-2-like_cap"/>
</dbReference>
<dbReference type="SUPFAM" id="SSF56784">
    <property type="entry name" value="HAD-like"/>
    <property type="match status" value="1"/>
</dbReference>
<dbReference type="Gene3D" id="3.40.50.1000">
    <property type="entry name" value="HAD superfamily/HAD-like"/>
    <property type="match status" value="1"/>
</dbReference>
<organism evidence="2 3">
    <name type="scientific">Penicillium argentinense</name>
    <dbReference type="NCBI Taxonomy" id="1131581"/>
    <lineage>
        <taxon>Eukaryota</taxon>
        <taxon>Fungi</taxon>
        <taxon>Dikarya</taxon>
        <taxon>Ascomycota</taxon>
        <taxon>Pezizomycotina</taxon>
        <taxon>Eurotiomycetes</taxon>
        <taxon>Eurotiomycetidae</taxon>
        <taxon>Eurotiales</taxon>
        <taxon>Aspergillaceae</taxon>
        <taxon>Penicillium</taxon>
    </lineage>
</organism>
<keyword evidence="3" id="KW-1185">Reference proteome</keyword>
<proteinExistence type="predicted"/>
<dbReference type="GO" id="GO:0005634">
    <property type="term" value="C:nucleus"/>
    <property type="evidence" value="ECO:0007669"/>
    <property type="project" value="TreeGrafter"/>
</dbReference>
<protein>
    <recommendedName>
        <fullName evidence="4">Haloacid dehalogenase-like hydrolase</fullName>
    </recommendedName>
</protein>
<dbReference type="InterPro" id="IPR036412">
    <property type="entry name" value="HAD-like_sf"/>
</dbReference>
<dbReference type="GeneID" id="81353162"/>
<dbReference type="OrthoDB" id="444127at2759"/>
<evidence type="ECO:0000313" key="3">
    <source>
        <dbReference type="Proteomes" id="UP001149074"/>
    </source>
</evidence>
<dbReference type="AlphaFoldDB" id="A0A9W9G303"/>
<dbReference type="EMBL" id="JAPQKI010000002">
    <property type="protein sequence ID" value="KAJ5111154.1"/>
    <property type="molecule type" value="Genomic_DNA"/>
</dbReference>
<reference evidence="2" key="1">
    <citation type="submission" date="2022-11" db="EMBL/GenBank/DDBJ databases">
        <authorList>
            <person name="Petersen C."/>
        </authorList>
    </citation>
    <scope>NUCLEOTIDE SEQUENCE</scope>
    <source>
        <strain evidence="2">IBT 30761</strain>
    </source>
</reference>
<feature type="region of interest" description="Disordered" evidence="1">
    <location>
        <begin position="200"/>
        <end position="250"/>
    </location>
</feature>
<dbReference type="RefSeq" id="XP_056479224.1">
    <property type="nucleotide sequence ID" value="XM_056614183.1"/>
</dbReference>
<sequence length="430" mass="48817">MSTSSLNGKAAASRILLLTFDAFGTLFHPRIPVPELYVQVACKYGLSQPVITPQRLKSAFKETFLAQSKRYPNYGRADVLRGQYGGPKQWWQEVIEGSFARTLAGTAADAQDGKFKLPDGMVDHLLELFAGKGGYAEYPEVLRFFEIIRWMTYEPLPSNSRFDRIILGVISNSDDRVPAVLRALGINVADMRADQDVSSKHLPGFEYRGGIEEPFPPEDAFTPPKEEPPPPQEEPGSEEPPHQPRQRREKSPLEYRAIQLMLIEQELKTNLKPQQPIGPPRGIELKHPGEIHLVITSYEAGEEKPNRSIFDVAKRQARLIMEKERDSILPQLKAAQRESELPARFNPDGEWTCVHVGDDFEKDYCGARDAGWESYLLAREEGQKRGDDVKTISSLYGLLDLCFDRDHRPRERETPKMRKWLDEAYVKAGK</sequence>
<dbReference type="InterPro" id="IPR023214">
    <property type="entry name" value="HAD_sf"/>
</dbReference>
<dbReference type="PANTHER" id="PTHR46191:SF2">
    <property type="entry name" value="HALOACID DEHALOGENASE-LIKE HYDROLASE DOMAIN-CONTAINING PROTEIN 3"/>
    <property type="match status" value="1"/>
</dbReference>